<comment type="caution">
    <text evidence="1">The sequence shown here is derived from an EMBL/GenBank/DDBJ whole genome shotgun (WGS) entry which is preliminary data.</text>
</comment>
<evidence type="ECO:0000313" key="2">
    <source>
        <dbReference type="Proteomes" id="UP001361570"/>
    </source>
</evidence>
<accession>A0ABU8DR86</accession>
<evidence type="ECO:0000313" key="1">
    <source>
        <dbReference type="EMBL" id="MEI4271361.1"/>
    </source>
</evidence>
<sequence>MAQRLVGGDRAEQACAHLRGHGILAVESVPGDPAAVRERLRTALLARYPEATGSVVFWTADDDDAFAATGDLTRPLTLVHDGPRTGAAAQAAFTRFGFCVAPGPADRTLQVSPAH</sequence>
<protein>
    <submittedName>
        <fullName evidence="1">Uncharacterized protein</fullName>
    </submittedName>
</protein>
<dbReference type="Proteomes" id="UP001361570">
    <property type="component" value="Unassembled WGS sequence"/>
</dbReference>
<name>A0ABU8DR86_9ACTN</name>
<keyword evidence="2" id="KW-1185">Reference proteome</keyword>
<reference evidence="1 2" key="1">
    <citation type="submission" date="2024-03" db="EMBL/GenBank/DDBJ databases">
        <title>Draft genome sequence of Klenkia sp. LSe6-5.</title>
        <authorList>
            <person name="Duangmal K."/>
            <person name="Chantavorakit T."/>
        </authorList>
    </citation>
    <scope>NUCLEOTIDE SEQUENCE [LARGE SCALE GENOMIC DNA]</scope>
    <source>
        <strain evidence="1 2">LSe6-5</strain>
    </source>
</reference>
<proteinExistence type="predicted"/>
<dbReference type="RefSeq" id="WP_336403504.1">
    <property type="nucleotide sequence ID" value="NZ_JBAPLU010000005.1"/>
</dbReference>
<organism evidence="1 2">
    <name type="scientific">Klenkia sesuvii</name>
    <dbReference type="NCBI Taxonomy" id="3103137"/>
    <lineage>
        <taxon>Bacteria</taxon>
        <taxon>Bacillati</taxon>
        <taxon>Actinomycetota</taxon>
        <taxon>Actinomycetes</taxon>
        <taxon>Geodermatophilales</taxon>
        <taxon>Geodermatophilaceae</taxon>
        <taxon>Klenkia</taxon>
    </lineage>
</organism>
<dbReference type="EMBL" id="JBAPLU010000005">
    <property type="protein sequence ID" value="MEI4271361.1"/>
    <property type="molecule type" value="Genomic_DNA"/>
</dbReference>
<gene>
    <name evidence="1" type="ORF">TEK04_06470</name>
</gene>